<proteinExistence type="predicted"/>
<name>E9DWY2_METAQ</name>
<evidence type="ECO:0000313" key="2">
    <source>
        <dbReference type="EMBL" id="EFY91845.1"/>
    </source>
</evidence>
<dbReference type="InterPro" id="IPR002018">
    <property type="entry name" value="CarbesteraseB"/>
</dbReference>
<gene>
    <name evidence="2" type="ORF">MAC_02130</name>
</gene>
<dbReference type="OMA" id="KMYQVVA"/>
<dbReference type="Gene3D" id="3.40.50.1820">
    <property type="entry name" value="alpha/beta hydrolase"/>
    <property type="match status" value="1"/>
</dbReference>
<dbReference type="Pfam" id="PF00135">
    <property type="entry name" value="COesterase"/>
    <property type="match status" value="1"/>
</dbReference>
<accession>E9DWY2</accession>
<feature type="domain" description="Carboxylesterase type B" evidence="1">
    <location>
        <begin position="18"/>
        <end position="260"/>
    </location>
</feature>
<reference evidence="2 3" key="1">
    <citation type="journal article" date="2011" name="PLoS Genet.">
        <title>Genome sequencing and comparative transcriptomics of the model entomopathogenic fungi Metarhizium anisopliae and M. acridum.</title>
        <authorList>
            <person name="Gao Q."/>
            <person name="Jin K."/>
            <person name="Ying S.H."/>
            <person name="Zhang Y."/>
            <person name="Xiao G."/>
            <person name="Shang Y."/>
            <person name="Duan Z."/>
            <person name="Hu X."/>
            <person name="Xie X.Q."/>
            <person name="Zhou G."/>
            <person name="Peng G."/>
            <person name="Luo Z."/>
            <person name="Huang W."/>
            <person name="Wang B."/>
            <person name="Fang W."/>
            <person name="Wang S."/>
            <person name="Zhong Y."/>
            <person name="Ma L.J."/>
            <person name="St Leger R.J."/>
            <person name="Zhao G.P."/>
            <person name="Pei Y."/>
            <person name="Feng M.G."/>
            <person name="Xia Y."/>
            <person name="Wang C."/>
        </authorList>
    </citation>
    <scope>NUCLEOTIDE SEQUENCE [LARGE SCALE GENOMIC DNA]</scope>
    <source>
        <strain evidence="2 3">CQMa 102</strain>
    </source>
</reference>
<sequence length="428" mass="47631">MGLVLLHSKLNAQFHGVKDSRYGESVEHFRGIQYGSISHRFATPHPVADFGGQAVDATRFGLSPRASPLCPQVVLDTGYLLRLPGESDDADLSYDEFSCLNLNVHRPSHASTYGKLLPVLIWIHGGSQVMTFTPASSRVCDPTRIVAQSISSKNPIIVITVNYRLNVFAFGDWNCMKNLALRDQRLAIEWVVRNIDEFNGDPGEQGKLTLAGESAGAVYVHAHTFLDAPVQSAILASGSLFLSPPAATETANHMVKRLSEAAWKIAKVSLRDAPVAVLIQALSDCNITSMFLQSEPGLEDWKTRDENVSRLMIGDVEYESILWREGIEMMAADDIVGCFSQEHHHGAKLMELYRINPSRPTQTKIGALDFINDVCFALPVEMIAQRWKARKGEVYRYFLRQFLRECGCRFSAELDRLCEWTVALADSD</sequence>
<dbReference type="HOGENOM" id="CLU_006586_14_0_1"/>
<dbReference type="InterPro" id="IPR050309">
    <property type="entry name" value="Type-B_Carboxylest/Lipase"/>
</dbReference>
<dbReference type="EMBL" id="GL698479">
    <property type="protein sequence ID" value="EFY91845.1"/>
    <property type="molecule type" value="Genomic_DNA"/>
</dbReference>
<dbReference type="STRING" id="655827.E9DWY2"/>
<dbReference type="AlphaFoldDB" id="E9DWY2"/>
<dbReference type="SUPFAM" id="SSF53474">
    <property type="entry name" value="alpha/beta-Hydrolases"/>
    <property type="match status" value="1"/>
</dbReference>
<evidence type="ECO:0000313" key="3">
    <source>
        <dbReference type="Proteomes" id="UP000002499"/>
    </source>
</evidence>
<dbReference type="InParanoid" id="E9DWY2"/>
<dbReference type="eggNOG" id="KOG1516">
    <property type="taxonomic scope" value="Eukaryota"/>
</dbReference>
<organism evidence="3">
    <name type="scientific">Metarhizium acridum (strain CQMa 102)</name>
    <dbReference type="NCBI Taxonomy" id="655827"/>
    <lineage>
        <taxon>Eukaryota</taxon>
        <taxon>Fungi</taxon>
        <taxon>Dikarya</taxon>
        <taxon>Ascomycota</taxon>
        <taxon>Pezizomycotina</taxon>
        <taxon>Sordariomycetes</taxon>
        <taxon>Hypocreomycetidae</taxon>
        <taxon>Hypocreales</taxon>
        <taxon>Clavicipitaceae</taxon>
        <taxon>Metarhizium</taxon>
    </lineage>
</organism>
<dbReference type="OrthoDB" id="3200163at2759"/>
<dbReference type="Proteomes" id="UP000002499">
    <property type="component" value="Unassembled WGS sequence"/>
</dbReference>
<evidence type="ECO:0000259" key="1">
    <source>
        <dbReference type="Pfam" id="PF00135"/>
    </source>
</evidence>
<keyword evidence="3" id="KW-1185">Reference proteome</keyword>
<protein>
    <submittedName>
        <fullName evidence="2">Carboxylesterase, putative</fullName>
    </submittedName>
</protein>
<dbReference type="PANTHER" id="PTHR11559">
    <property type="entry name" value="CARBOXYLESTERASE"/>
    <property type="match status" value="1"/>
</dbReference>
<dbReference type="InterPro" id="IPR029058">
    <property type="entry name" value="AB_hydrolase_fold"/>
</dbReference>